<evidence type="ECO:0000256" key="1">
    <source>
        <dbReference type="SAM" id="MobiDB-lite"/>
    </source>
</evidence>
<dbReference type="AlphaFoldDB" id="A0A1Y2HQS4"/>
<comment type="caution">
    <text evidence="2">The sequence shown here is derived from an EMBL/GenBank/DDBJ whole genome shotgun (WGS) entry which is preliminary data.</text>
</comment>
<feature type="compositionally biased region" description="Acidic residues" evidence="1">
    <location>
        <begin position="352"/>
        <end position="363"/>
    </location>
</feature>
<feature type="region of interest" description="Disordered" evidence="1">
    <location>
        <begin position="151"/>
        <end position="190"/>
    </location>
</feature>
<name>A0A1Y2HQS4_9FUNG</name>
<feature type="compositionally biased region" description="Acidic residues" evidence="1">
    <location>
        <begin position="323"/>
        <end position="337"/>
    </location>
</feature>
<evidence type="ECO:0000313" key="2">
    <source>
        <dbReference type="EMBL" id="ORZ36930.1"/>
    </source>
</evidence>
<reference evidence="2 3" key="1">
    <citation type="submission" date="2016-07" db="EMBL/GenBank/DDBJ databases">
        <title>Pervasive Adenine N6-methylation of Active Genes in Fungi.</title>
        <authorList>
            <consortium name="DOE Joint Genome Institute"/>
            <person name="Mondo S.J."/>
            <person name="Dannebaum R.O."/>
            <person name="Kuo R.C."/>
            <person name="Labutti K."/>
            <person name="Haridas S."/>
            <person name="Kuo A."/>
            <person name="Salamov A."/>
            <person name="Ahrendt S.R."/>
            <person name="Lipzen A."/>
            <person name="Sullivan W."/>
            <person name="Andreopoulos W.B."/>
            <person name="Clum A."/>
            <person name="Lindquist E."/>
            <person name="Daum C."/>
            <person name="Ramamoorthy G.K."/>
            <person name="Gryganskyi A."/>
            <person name="Culley D."/>
            <person name="Magnuson J.K."/>
            <person name="James T.Y."/>
            <person name="O'Malley M.A."/>
            <person name="Stajich J.E."/>
            <person name="Spatafora J.W."/>
            <person name="Visel A."/>
            <person name="Grigoriev I.V."/>
        </authorList>
    </citation>
    <scope>NUCLEOTIDE SEQUENCE [LARGE SCALE GENOMIC DNA]</scope>
    <source>
        <strain evidence="2 3">PL171</strain>
    </source>
</reference>
<dbReference type="Proteomes" id="UP000193411">
    <property type="component" value="Unassembled WGS sequence"/>
</dbReference>
<feature type="region of interest" description="Disordered" evidence="1">
    <location>
        <begin position="100"/>
        <end position="125"/>
    </location>
</feature>
<accession>A0A1Y2HQS4</accession>
<sequence length="363" mass="39339">MSALAIPMHPNLNMSMSPSSNLSFPAAMPSATSSPAAAVWPSHLPATHTSARLARPNLKRHASNDLPSGAVDADIARARLTKRRATEDVVTANLERMSIDPRASAPAPSTLAPVMTRKRSADQADLPEYTMGLDVLMDDDQNNLDAADEMDLDMDAPSSSPRPLSPPIKARRTSQSTSPRASALAATRRADANKAQNLQLTLFRPPRRASGFIIDDTLVESLRDRLGDQLPAHVLASPAALAYLARTLAQGLPVPGRFLMPLPLPMASVDEEEEEEEEGDEEEEIKNKATRGMLRGKIEELPDDWQDEGEVKIQVAKGVPVLMEDEQDQDEDMDQDEASGMAQAESPLLEEVLGDVEAMDLDD</sequence>
<proteinExistence type="predicted"/>
<dbReference type="EMBL" id="MCFL01000014">
    <property type="protein sequence ID" value="ORZ36930.1"/>
    <property type="molecule type" value="Genomic_DNA"/>
</dbReference>
<protein>
    <submittedName>
        <fullName evidence="2">Uncharacterized protein</fullName>
    </submittedName>
</protein>
<evidence type="ECO:0000313" key="3">
    <source>
        <dbReference type="Proteomes" id="UP000193411"/>
    </source>
</evidence>
<feature type="region of interest" description="Disordered" evidence="1">
    <location>
        <begin position="269"/>
        <end position="363"/>
    </location>
</feature>
<organism evidence="2 3">
    <name type="scientific">Catenaria anguillulae PL171</name>
    <dbReference type="NCBI Taxonomy" id="765915"/>
    <lineage>
        <taxon>Eukaryota</taxon>
        <taxon>Fungi</taxon>
        <taxon>Fungi incertae sedis</taxon>
        <taxon>Blastocladiomycota</taxon>
        <taxon>Blastocladiomycetes</taxon>
        <taxon>Blastocladiales</taxon>
        <taxon>Catenariaceae</taxon>
        <taxon>Catenaria</taxon>
    </lineage>
</organism>
<dbReference type="OrthoDB" id="10662793at2759"/>
<gene>
    <name evidence="2" type="ORF">BCR44DRAFT_43720</name>
</gene>
<feature type="compositionally biased region" description="Acidic residues" evidence="1">
    <location>
        <begin position="269"/>
        <end position="284"/>
    </location>
</feature>
<keyword evidence="3" id="KW-1185">Reference proteome</keyword>